<dbReference type="Gene3D" id="3.40.50.1000">
    <property type="entry name" value="HAD superfamily/HAD-like"/>
    <property type="match status" value="1"/>
</dbReference>
<dbReference type="NCBIfam" id="TIGR01488">
    <property type="entry name" value="HAD-SF-IB"/>
    <property type="match status" value="1"/>
</dbReference>
<dbReference type="InterPro" id="IPR036412">
    <property type="entry name" value="HAD-like_sf"/>
</dbReference>
<evidence type="ECO:0000313" key="5">
    <source>
        <dbReference type="EMBL" id="SJZ53660.1"/>
    </source>
</evidence>
<keyword evidence="4" id="KW-1133">Transmembrane helix</keyword>
<keyword evidence="2 5" id="KW-0378">Hydrolase</keyword>
<dbReference type="NCBIfam" id="TIGR01490">
    <property type="entry name" value="HAD-SF-IB-hyp1"/>
    <property type="match status" value="1"/>
</dbReference>
<sequence>MKEKVYIFDFDGTLTTHDTLLKFIPFVVGRLRFYAALLLFLPLLVLMKLRLYSNSRTKERLFAHCFRGMPVEQFNVHCHNFGLQHAALLRPEGAAFVHDVQRKGHLVMIVSASIDNWVAPFFQNVLVLGTQIDVRNGRLTGKFLTPNCYGAEKVNRVKAVLKQPREHYYIVAFGDSRGDKELLSYADEAHFKPFRA</sequence>
<name>A0A1T4LG84_9BACT</name>
<dbReference type="eggNOG" id="COG0560">
    <property type="taxonomic scope" value="Bacteria"/>
</dbReference>
<proteinExistence type="predicted"/>
<keyword evidence="4" id="KW-0472">Membrane</keyword>
<evidence type="ECO:0000256" key="2">
    <source>
        <dbReference type="ARBA" id="ARBA00022801"/>
    </source>
</evidence>
<keyword evidence="1" id="KW-0479">Metal-binding</keyword>
<evidence type="ECO:0000256" key="1">
    <source>
        <dbReference type="ARBA" id="ARBA00022723"/>
    </source>
</evidence>
<dbReference type="GO" id="GO:0016787">
    <property type="term" value="F:hydrolase activity"/>
    <property type="evidence" value="ECO:0007669"/>
    <property type="project" value="UniProtKB-KW"/>
</dbReference>
<evidence type="ECO:0000256" key="3">
    <source>
        <dbReference type="ARBA" id="ARBA00022842"/>
    </source>
</evidence>
<feature type="transmembrane region" description="Helical" evidence="4">
    <location>
        <begin position="31"/>
        <end position="51"/>
    </location>
</feature>
<keyword evidence="3" id="KW-0460">Magnesium</keyword>
<accession>A0A1T4LG84</accession>
<dbReference type="STRING" id="28136.SAMN02745202_00426"/>
<dbReference type="EMBL" id="FUXK01000003">
    <property type="protein sequence ID" value="SJZ53660.1"/>
    <property type="molecule type" value="Genomic_DNA"/>
</dbReference>
<dbReference type="InterPro" id="IPR023214">
    <property type="entry name" value="HAD_sf"/>
</dbReference>
<dbReference type="GO" id="GO:0046872">
    <property type="term" value="F:metal ion binding"/>
    <property type="evidence" value="ECO:0007669"/>
    <property type="project" value="UniProtKB-KW"/>
</dbReference>
<keyword evidence="4" id="KW-0812">Transmembrane</keyword>
<dbReference type="InterPro" id="IPR006385">
    <property type="entry name" value="HAD_hydro_SerB1"/>
</dbReference>
<protein>
    <submittedName>
        <fullName evidence="5">HAD-superfamily subfamily IB hydrolase, TIGR01490</fullName>
    </submittedName>
</protein>
<evidence type="ECO:0000313" key="6">
    <source>
        <dbReference type="Proteomes" id="UP000190065"/>
    </source>
</evidence>
<dbReference type="AlphaFoldDB" id="A0A1T4LG84"/>
<organism evidence="5 6">
    <name type="scientific">Segatella oulorum</name>
    <dbReference type="NCBI Taxonomy" id="28136"/>
    <lineage>
        <taxon>Bacteria</taxon>
        <taxon>Pseudomonadati</taxon>
        <taxon>Bacteroidota</taxon>
        <taxon>Bacteroidia</taxon>
        <taxon>Bacteroidales</taxon>
        <taxon>Prevotellaceae</taxon>
        <taxon>Segatella</taxon>
    </lineage>
</organism>
<dbReference type="Proteomes" id="UP000190065">
    <property type="component" value="Unassembled WGS sequence"/>
</dbReference>
<reference evidence="5 6" key="1">
    <citation type="submission" date="2017-02" db="EMBL/GenBank/DDBJ databases">
        <authorList>
            <person name="Peterson S.W."/>
        </authorList>
    </citation>
    <scope>NUCLEOTIDE SEQUENCE [LARGE SCALE GENOMIC DNA]</scope>
    <source>
        <strain evidence="5 6">ATCC 43324</strain>
    </source>
</reference>
<dbReference type="Pfam" id="PF12710">
    <property type="entry name" value="HAD"/>
    <property type="match status" value="1"/>
</dbReference>
<gene>
    <name evidence="5" type="ORF">SAMN02745202_00426</name>
</gene>
<dbReference type="PANTHER" id="PTHR43344:SF13">
    <property type="entry name" value="PHOSPHATASE RV3661-RELATED"/>
    <property type="match status" value="1"/>
</dbReference>
<evidence type="ECO:0000256" key="4">
    <source>
        <dbReference type="SAM" id="Phobius"/>
    </source>
</evidence>
<dbReference type="RefSeq" id="WP_025069879.1">
    <property type="nucleotide sequence ID" value="NZ_FUXK01000003.1"/>
</dbReference>
<dbReference type="Gene3D" id="1.20.1440.100">
    <property type="entry name" value="SG protein - dephosphorylation function"/>
    <property type="match status" value="1"/>
</dbReference>
<dbReference type="PANTHER" id="PTHR43344">
    <property type="entry name" value="PHOSPHOSERINE PHOSPHATASE"/>
    <property type="match status" value="1"/>
</dbReference>
<dbReference type="InterPro" id="IPR050582">
    <property type="entry name" value="HAD-like_SerB"/>
</dbReference>
<dbReference type="SUPFAM" id="SSF56784">
    <property type="entry name" value="HAD-like"/>
    <property type="match status" value="1"/>
</dbReference>